<evidence type="ECO:0000256" key="5">
    <source>
        <dbReference type="ARBA" id="ARBA00023136"/>
    </source>
</evidence>
<dbReference type="GO" id="GO:0005886">
    <property type="term" value="C:plasma membrane"/>
    <property type="evidence" value="ECO:0007669"/>
    <property type="project" value="UniProtKB-SubCell"/>
</dbReference>
<dbReference type="PANTHER" id="PTHR30561:SF9">
    <property type="entry name" value="4-AMINO-4-DEOXY-L-ARABINOSE-PHOSPHOUNDECAPRENOL FLIPPASE SUBUNIT ARNF-RELATED"/>
    <property type="match status" value="1"/>
</dbReference>
<evidence type="ECO:0000256" key="3">
    <source>
        <dbReference type="ARBA" id="ARBA00022692"/>
    </source>
</evidence>
<organism evidence="7 8">
    <name type="scientific">Candidatus Collierbacteria bacterium RIFOXYB1_FULL_49_13</name>
    <dbReference type="NCBI Taxonomy" id="1817728"/>
    <lineage>
        <taxon>Bacteria</taxon>
        <taxon>Candidatus Collieribacteriota</taxon>
    </lineage>
</organism>
<feature type="transmembrane region" description="Helical" evidence="6">
    <location>
        <begin position="38"/>
        <end position="62"/>
    </location>
</feature>
<comment type="caution">
    <text evidence="7">The sequence shown here is derived from an EMBL/GenBank/DDBJ whole genome shotgun (WGS) entry which is preliminary data.</text>
</comment>
<evidence type="ECO:0000313" key="7">
    <source>
        <dbReference type="EMBL" id="OGD78418.1"/>
    </source>
</evidence>
<evidence type="ECO:0000256" key="4">
    <source>
        <dbReference type="ARBA" id="ARBA00022989"/>
    </source>
</evidence>
<dbReference type="GO" id="GO:0022857">
    <property type="term" value="F:transmembrane transporter activity"/>
    <property type="evidence" value="ECO:0007669"/>
    <property type="project" value="InterPro"/>
</dbReference>
<keyword evidence="5 6" id="KW-0472">Membrane</keyword>
<dbReference type="SUPFAM" id="SSF103481">
    <property type="entry name" value="Multidrug resistance efflux transporter EmrE"/>
    <property type="match status" value="1"/>
</dbReference>
<sequence>MWLLLAASFTSTVGQFILKKGMAQFPSFLAKGVNFLQILTVIFNPLIFIGLAVFGVSSIVWLKVLSQSNLSYSYPITVALNFLLISAVSLLVLRESINGYQFLGMIGIVAGIALFSLN</sequence>
<comment type="subcellular location">
    <subcellularLocation>
        <location evidence="1">Cell membrane</location>
        <topology evidence="1">Multi-pass membrane protein</topology>
    </subcellularLocation>
</comment>
<keyword evidence="4 6" id="KW-1133">Transmembrane helix</keyword>
<reference evidence="7 8" key="1">
    <citation type="journal article" date="2016" name="Nat. Commun.">
        <title>Thousands of microbial genomes shed light on interconnected biogeochemical processes in an aquifer system.</title>
        <authorList>
            <person name="Anantharaman K."/>
            <person name="Brown C.T."/>
            <person name="Hug L.A."/>
            <person name="Sharon I."/>
            <person name="Castelle C.J."/>
            <person name="Probst A.J."/>
            <person name="Thomas B.C."/>
            <person name="Singh A."/>
            <person name="Wilkins M.J."/>
            <person name="Karaoz U."/>
            <person name="Brodie E.L."/>
            <person name="Williams K.H."/>
            <person name="Hubbard S.S."/>
            <person name="Banfield J.F."/>
        </authorList>
    </citation>
    <scope>NUCLEOTIDE SEQUENCE [LARGE SCALE GENOMIC DNA]</scope>
</reference>
<feature type="transmembrane region" description="Helical" evidence="6">
    <location>
        <begin position="99"/>
        <end position="117"/>
    </location>
</feature>
<dbReference type="PANTHER" id="PTHR30561">
    <property type="entry name" value="SMR FAMILY PROTON-DEPENDENT DRUG EFFLUX TRANSPORTER SUGE"/>
    <property type="match status" value="1"/>
</dbReference>
<feature type="transmembrane region" description="Helical" evidence="6">
    <location>
        <begin position="74"/>
        <end position="93"/>
    </location>
</feature>
<evidence type="ECO:0008006" key="9">
    <source>
        <dbReference type="Google" id="ProtNLM"/>
    </source>
</evidence>
<keyword evidence="3 6" id="KW-0812">Transmembrane</keyword>
<evidence type="ECO:0000256" key="2">
    <source>
        <dbReference type="ARBA" id="ARBA00022475"/>
    </source>
</evidence>
<gene>
    <name evidence="7" type="ORF">A2368_01195</name>
</gene>
<dbReference type="InterPro" id="IPR000390">
    <property type="entry name" value="Small_drug/metabolite_transptr"/>
</dbReference>
<keyword evidence="2" id="KW-1003">Cell membrane</keyword>
<evidence type="ECO:0000256" key="1">
    <source>
        <dbReference type="ARBA" id="ARBA00004651"/>
    </source>
</evidence>
<dbReference type="EMBL" id="MFAM01000047">
    <property type="protein sequence ID" value="OGD78418.1"/>
    <property type="molecule type" value="Genomic_DNA"/>
</dbReference>
<evidence type="ECO:0000256" key="6">
    <source>
        <dbReference type="SAM" id="Phobius"/>
    </source>
</evidence>
<protein>
    <recommendedName>
        <fullName evidence="9">EamA domain-containing protein</fullName>
    </recommendedName>
</protein>
<dbReference type="Proteomes" id="UP000176682">
    <property type="component" value="Unassembled WGS sequence"/>
</dbReference>
<feature type="non-terminal residue" evidence="7">
    <location>
        <position position="118"/>
    </location>
</feature>
<name>A0A1F5FFH7_9BACT</name>
<dbReference type="AlphaFoldDB" id="A0A1F5FFH7"/>
<accession>A0A1F5FFH7</accession>
<proteinExistence type="predicted"/>
<evidence type="ECO:0000313" key="8">
    <source>
        <dbReference type="Proteomes" id="UP000176682"/>
    </source>
</evidence>
<dbReference type="InterPro" id="IPR037185">
    <property type="entry name" value="EmrE-like"/>
</dbReference>
<dbReference type="Gene3D" id="1.10.3730.20">
    <property type="match status" value="1"/>
</dbReference>